<evidence type="ECO:0000313" key="1">
    <source>
        <dbReference type="EMBL" id="MBR8644396.1"/>
    </source>
</evidence>
<name>A0A941FJ69_9BACI</name>
<reference evidence="1" key="1">
    <citation type="submission" date="2021-04" db="EMBL/GenBank/DDBJ databases">
        <title>Whole genome sequencing of Enterococci isolates from hospitalized patients.</title>
        <authorList>
            <person name="Ogoti B.M."/>
            <person name="Onyambu F.G."/>
        </authorList>
    </citation>
    <scope>NUCLEOTIDE SEQUENCE</scope>
    <source>
        <strain evidence="1">242</strain>
    </source>
</reference>
<comment type="caution">
    <text evidence="1">The sequence shown here is derived from an EMBL/GenBank/DDBJ whole genome shotgun (WGS) entry which is preliminary data.</text>
</comment>
<dbReference type="Proteomes" id="UP000680045">
    <property type="component" value="Unassembled WGS sequence"/>
</dbReference>
<protein>
    <submittedName>
        <fullName evidence="1">Uncharacterized protein</fullName>
    </submittedName>
</protein>
<proteinExistence type="predicted"/>
<organism evidence="1 2">
    <name type="scientific">Peribacillus frigoritolerans</name>
    <dbReference type="NCBI Taxonomy" id="450367"/>
    <lineage>
        <taxon>Bacteria</taxon>
        <taxon>Bacillati</taxon>
        <taxon>Bacillota</taxon>
        <taxon>Bacilli</taxon>
        <taxon>Bacillales</taxon>
        <taxon>Bacillaceae</taxon>
        <taxon>Peribacillus</taxon>
    </lineage>
</organism>
<gene>
    <name evidence="1" type="ORF">KEH51_06385</name>
</gene>
<accession>A0A941FJ69</accession>
<evidence type="ECO:0000313" key="2">
    <source>
        <dbReference type="Proteomes" id="UP000680045"/>
    </source>
</evidence>
<sequence length="150" mass="17422">MDKEIRIDLDFRFDIIICFFLMVDGKTALEYRLSLLKYLADETSDRAIKENGQIVVGLILSEIVEEREKILHLNQQPIIYIVDPDATIIYTMPQLYIDPDENKLPDVIMKNTDLVQKVKISDNKVYVVKSPLRSMMRREAGLSLPRKKGH</sequence>
<dbReference type="AlphaFoldDB" id="A0A941FJ69"/>
<dbReference type="EMBL" id="JAGTPW010000008">
    <property type="protein sequence ID" value="MBR8644396.1"/>
    <property type="molecule type" value="Genomic_DNA"/>
</dbReference>